<dbReference type="EMBL" id="ATCN01000004">
    <property type="protein sequence ID" value="EPR80138.1"/>
    <property type="molecule type" value="Genomic_DNA"/>
</dbReference>
<dbReference type="AlphaFoldDB" id="S7XWA3"/>
<name>S7XWA3_SPRLO</name>
<gene>
    <name evidence="1" type="ORF">SLOPH_616</name>
</gene>
<comment type="caution">
    <text evidence="1">The sequence shown here is derived from an EMBL/GenBank/DDBJ whole genome shotgun (WGS) entry which is preliminary data.</text>
</comment>
<proteinExistence type="predicted"/>
<evidence type="ECO:0000313" key="1">
    <source>
        <dbReference type="EMBL" id="EPR80138.1"/>
    </source>
</evidence>
<reference evidence="2" key="1">
    <citation type="journal article" date="2013" name="PLoS Genet.">
        <title>The genome of Spraguea lophii and the basis of host-microsporidian interactions.</title>
        <authorList>
            <person name="Campbell S.E."/>
            <person name="Williams T.A."/>
            <person name="Yousuf A."/>
            <person name="Soanes D.M."/>
            <person name="Paszkiewicz K.H."/>
            <person name="Williams B.A.P."/>
        </authorList>
    </citation>
    <scope>NUCLEOTIDE SEQUENCE [LARGE SCALE GENOMIC DNA]</scope>
    <source>
        <strain evidence="2">42_110</strain>
    </source>
</reference>
<evidence type="ECO:0000313" key="2">
    <source>
        <dbReference type="Proteomes" id="UP000014978"/>
    </source>
</evidence>
<sequence>MIYLRFFISIFILEQYFIEKIIATSHTADRLEKLENMLISNLLGYEIFLDKLTTISQPLQHPFITECLNKTVDLEMDCFNGIFEILDDLTITSATLLQHPDNKALKTINYVKRFVYDFGRLRLYLGDNELFSLRKNIVVFIEIIVSRGLRLNSMTDDLPDEEEFYRKKLYGIYKVISRLRLEEYALIKYNLAIARLPDSVWSSSIALIQNYVIALCLLENDLSELYNVDN</sequence>
<accession>S7XWA3</accession>
<protein>
    <submittedName>
        <fullName evidence="1">Uncharacterized protein</fullName>
    </submittedName>
</protein>
<dbReference type="Proteomes" id="UP000014978">
    <property type="component" value="Unassembled WGS sequence"/>
</dbReference>
<dbReference type="VEuPathDB" id="MicrosporidiaDB:SLOPH_616"/>
<dbReference type="HOGENOM" id="CLU_1205440_0_0_1"/>
<keyword evidence="2" id="KW-1185">Reference proteome</keyword>
<organism evidence="1 2">
    <name type="scientific">Spraguea lophii (strain 42_110)</name>
    <name type="common">Microsporidian parasite</name>
    <dbReference type="NCBI Taxonomy" id="1358809"/>
    <lineage>
        <taxon>Eukaryota</taxon>
        <taxon>Fungi</taxon>
        <taxon>Fungi incertae sedis</taxon>
        <taxon>Microsporidia</taxon>
        <taxon>Spragueidae</taxon>
        <taxon>Spraguea</taxon>
    </lineage>
</organism>
<dbReference type="InParanoid" id="S7XWA3"/>